<reference evidence="2 3" key="1">
    <citation type="journal article" date="2019" name="Nat. Microbiol.">
        <title>Mediterranean grassland soil C-N compound turnover is dependent on rainfall and depth, and is mediated by genomically divergent microorganisms.</title>
        <authorList>
            <person name="Diamond S."/>
            <person name="Andeer P.F."/>
            <person name="Li Z."/>
            <person name="Crits-Christoph A."/>
            <person name="Burstein D."/>
            <person name="Anantharaman K."/>
            <person name="Lane K.R."/>
            <person name="Thomas B.C."/>
            <person name="Pan C."/>
            <person name="Northen T.R."/>
            <person name="Banfield J.F."/>
        </authorList>
    </citation>
    <scope>NUCLEOTIDE SEQUENCE [LARGE SCALE GENOMIC DNA]</scope>
    <source>
        <strain evidence="2">WS_2</strain>
    </source>
</reference>
<accession>A0A538TA24</accession>
<protein>
    <recommendedName>
        <fullName evidence="4">DUF222 domain-containing protein</fullName>
    </recommendedName>
</protein>
<evidence type="ECO:0000313" key="3">
    <source>
        <dbReference type="Proteomes" id="UP000317716"/>
    </source>
</evidence>
<sequence>MDPFATSHFSHDALLRDLKTLDGQDRRTAAVLLSRVAEFEERRLFLREGYPSMYAYCIQDLHWCEGTASRRIYAARAARRFPVLFDAVADGRLHVSGVLMLSKYLASGNADELLAAATHKSKAEIQQLIADRFPQSDLPEVLQAITPPPTHAMTAPHSDQHSPENVDGVLSTACPPAPVPQATRGSWSPCGPA</sequence>
<feature type="region of interest" description="Disordered" evidence="1">
    <location>
        <begin position="147"/>
        <end position="193"/>
    </location>
</feature>
<name>A0A538TA24_UNCEI</name>
<dbReference type="AlphaFoldDB" id="A0A538TA24"/>
<evidence type="ECO:0000313" key="2">
    <source>
        <dbReference type="EMBL" id="TMQ60492.1"/>
    </source>
</evidence>
<dbReference type="EMBL" id="VBOS01000022">
    <property type="protein sequence ID" value="TMQ60492.1"/>
    <property type="molecule type" value="Genomic_DNA"/>
</dbReference>
<dbReference type="Proteomes" id="UP000317716">
    <property type="component" value="Unassembled WGS sequence"/>
</dbReference>
<evidence type="ECO:0008006" key="4">
    <source>
        <dbReference type="Google" id="ProtNLM"/>
    </source>
</evidence>
<comment type="caution">
    <text evidence="2">The sequence shown here is derived from an EMBL/GenBank/DDBJ whole genome shotgun (WGS) entry which is preliminary data.</text>
</comment>
<organism evidence="2 3">
    <name type="scientific">Eiseniibacteriota bacterium</name>
    <dbReference type="NCBI Taxonomy" id="2212470"/>
    <lineage>
        <taxon>Bacteria</taxon>
        <taxon>Candidatus Eiseniibacteriota</taxon>
    </lineage>
</organism>
<proteinExistence type="predicted"/>
<evidence type="ECO:0000256" key="1">
    <source>
        <dbReference type="SAM" id="MobiDB-lite"/>
    </source>
</evidence>
<gene>
    <name evidence="2" type="ORF">E6K72_00630</name>
</gene>